<dbReference type="Proteomes" id="UP000537130">
    <property type="component" value="Unassembled WGS sequence"/>
</dbReference>
<feature type="signal peptide" evidence="2">
    <location>
        <begin position="1"/>
        <end position="19"/>
    </location>
</feature>
<dbReference type="AlphaFoldDB" id="A0A7W4W5N7"/>
<dbReference type="InterPro" id="IPR000383">
    <property type="entry name" value="Xaa-Pro-like_dom"/>
</dbReference>
<keyword evidence="4" id="KW-0067">ATP-binding</keyword>
<evidence type="ECO:0000256" key="1">
    <source>
        <dbReference type="ARBA" id="ARBA00022801"/>
    </source>
</evidence>
<keyword evidence="2" id="KW-0732">Signal</keyword>
<keyword evidence="5" id="KW-1185">Reference proteome</keyword>
<dbReference type="SUPFAM" id="SSF53474">
    <property type="entry name" value="alpha/beta-Hydrolases"/>
    <property type="match status" value="1"/>
</dbReference>
<organism evidence="4 5">
    <name type="scientific">Litorivivens lipolytica</name>
    <dbReference type="NCBI Taxonomy" id="1524264"/>
    <lineage>
        <taxon>Bacteria</taxon>
        <taxon>Pseudomonadati</taxon>
        <taxon>Pseudomonadota</taxon>
        <taxon>Gammaproteobacteria</taxon>
        <taxon>Litorivivens</taxon>
    </lineage>
</organism>
<keyword evidence="1" id="KW-0378">Hydrolase</keyword>
<dbReference type="PANTHER" id="PTHR22946">
    <property type="entry name" value="DIENELACTONE HYDROLASE DOMAIN-CONTAINING PROTEIN-RELATED"/>
    <property type="match status" value="1"/>
</dbReference>
<evidence type="ECO:0000313" key="5">
    <source>
        <dbReference type="Proteomes" id="UP000537130"/>
    </source>
</evidence>
<dbReference type="GO" id="GO:0052689">
    <property type="term" value="F:carboxylic ester hydrolase activity"/>
    <property type="evidence" value="ECO:0007669"/>
    <property type="project" value="UniProtKB-ARBA"/>
</dbReference>
<dbReference type="RefSeq" id="WP_183409923.1">
    <property type="nucleotide sequence ID" value="NZ_JACHWY010000001.1"/>
</dbReference>
<gene>
    <name evidence="4" type="ORF">FHR99_001528</name>
</gene>
<keyword evidence="4" id="KW-0547">Nucleotide-binding</keyword>
<reference evidence="4 5" key="1">
    <citation type="submission" date="2020-08" db="EMBL/GenBank/DDBJ databases">
        <title>Genomic Encyclopedia of Type Strains, Phase III (KMG-III): the genomes of soil and plant-associated and newly described type strains.</title>
        <authorList>
            <person name="Whitman W."/>
        </authorList>
    </citation>
    <scope>NUCLEOTIDE SEQUENCE [LARGE SCALE GENOMIC DNA]</scope>
    <source>
        <strain evidence="4 5">CECT 8654</strain>
    </source>
</reference>
<comment type="caution">
    <text evidence="4">The sequence shown here is derived from an EMBL/GenBank/DDBJ whole genome shotgun (WGS) entry which is preliminary data.</text>
</comment>
<dbReference type="InterPro" id="IPR050261">
    <property type="entry name" value="FrsA_esterase"/>
</dbReference>
<sequence length="563" mass="60793">MLPSLFRPLLLFVTLTLSACFEITFSHSLSPDEVYDVLITSHAPNSQGGSTTQISATVFLPDNYADGEPYPLVIHSHTWGGSRLSREDFFGLFPGNASNVDGDSLFYYLESEIARLRAAGYAVISHDLRGFGRGDDGDFGSADGSHALAPEFEIEDGKAILNWAVQNLNVQLDSAGDPRVALIGSSFGGAFSTMLALADTRVDAIVTSAGWFNLTQSLAPNGVLKKRWLAAVCEKIIDGDGAELSASVFRACNQTSFSFSRELTDAPAAASGFLRHGPAMYAALGREPNVDALILHSSRDTLFNLSEALSLFDYLQTGGQVNLLTHEAGHSLTTFYPHRDSESLGSAFCGQFDALQSIVTWLDWRMRDGPSPGLPPICLSLTNTEGVYLSHSPNAFPSWQVSVPLSLVRGDRHHTDFHATREALFVPLSESIASHSALAGSPIARLNVRPAPGNHDPSSASRNRAAVFVGIGLERNGQLQLIDNQITPVLDASDDQPQTIELAAIAEALQPGDRVGLLLFGRHHLFESPETLQRTASRNWEGNLASVFGTVDLPISQHRVTRR</sequence>
<dbReference type="Gene3D" id="3.40.50.1820">
    <property type="entry name" value="alpha/beta hydrolase"/>
    <property type="match status" value="1"/>
</dbReference>
<evidence type="ECO:0000259" key="3">
    <source>
        <dbReference type="Pfam" id="PF02129"/>
    </source>
</evidence>
<proteinExistence type="predicted"/>
<feature type="chain" id="PRO_5030702002" evidence="2">
    <location>
        <begin position="20"/>
        <end position="563"/>
    </location>
</feature>
<dbReference type="Pfam" id="PF02129">
    <property type="entry name" value="Peptidase_S15"/>
    <property type="match status" value="1"/>
</dbReference>
<name>A0A7W4W5N7_9GAMM</name>
<dbReference type="PANTHER" id="PTHR22946:SF9">
    <property type="entry name" value="POLYKETIDE TRANSFERASE AF380"/>
    <property type="match status" value="1"/>
</dbReference>
<evidence type="ECO:0000256" key="2">
    <source>
        <dbReference type="SAM" id="SignalP"/>
    </source>
</evidence>
<dbReference type="PROSITE" id="PS51257">
    <property type="entry name" value="PROKAR_LIPOPROTEIN"/>
    <property type="match status" value="1"/>
</dbReference>
<accession>A0A7W4W5N7</accession>
<dbReference type="GO" id="GO:0005524">
    <property type="term" value="F:ATP binding"/>
    <property type="evidence" value="ECO:0007669"/>
    <property type="project" value="UniProtKB-KW"/>
</dbReference>
<dbReference type="InterPro" id="IPR029058">
    <property type="entry name" value="AB_hydrolase_fold"/>
</dbReference>
<feature type="domain" description="Xaa-Pro dipeptidyl-peptidase-like" evidence="3">
    <location>
        <begin position="52"/>
        <end position="331"/>
    </location>
</feature>
<protein>
    <submittedName>
        <fullName evidence="4">ABC-2 type transport system ATP-binding protein</fullName>
    </submittedName>
</protein>
<dbReference type="EMBL" id="JACHWY010000001">
    <property type="protein sequence ID" value="MBB3047292.1"/>
    <property type="molecule type" value="Genomic_DNA"/>
</dbReference>
<evidence type="ECO:0000313" key="4">
    <source>
        <dbReference type="EMBL" id="MBB3047292.1"/>
    </source>
</evidence>